<protein>
    <submittedName>
        <fullName evidence="8">TonB-dependent receptor</fullName>
    </submittedName>
</protein>
<keyword evidence="9" id="KW-1185">Reference proteome</keyword>
<gene>
    <name evidence="8" type="ORF">BC643_2545</name>
</gene>
<dbReference type="AlphaFoldDB" id="A0A419W9M7"/>
<feature type="domain" description="TonB-dependent receptor plug" evidence="7">
    <location>
        <begin position="131"/>
        <end position="226"/>
    </location>
</feature>
<comment type="similarity">
    <text evidence="4">Belongs to the TonB-dependent receptor family.</text>
</comment>
<evidence type="ECO:0000259" key="6">
    <source>
        <dbReference type="Pfam" id="PF00593"/>
    </source>
</evidence>
<evidence type="ECO:0000313" key="9">
    <source>
        <dbReference type="Proteomes" id="UP000283387"/>
    </source>
</evidence>
<accession>A0A419W9M7</accession>
<evidence type="ECO:0000256" key="2">
    <source>
        <dbReference type="ARBA" id="ARBA00023136"/>
    </source>
</evidence>
<comment type="caution">
    <text evidence="8">The sequence shown here is derived from an EMBL/GenBank/DDBJ whole genome shotgun (WGS) entry which is preliminary data.</text>
</comment>
<dbReference type="Pfam" id="PF00593">
    <property type="entry name" value="TonB_dep_Rec_b-barrel"/>
    <property type="match status" value="1"/>
</dbReference>
<dbReference type="Proteomes" id="UP000283387">
    <property type="component" value="Unassembled WGS sequence"/>
</dbReference>
<evidence type="ECO:0000313" key="8">
    <source>
        <dbReference type="EMBL" id="RKD92175.1"/>
    </source>
</evidence>
<evidence type="ECO:0000256" key="1">
    <source>
        <dbReference type="ARBA" id="ARBA00004442"/>
    </source>
</evidence>
<keyword evidence="8" id="KW-0675">Receptor</keyword>
<dbReference type="Gene3D" id="2.170.130.10">
    <property type="entry name" value="TonB-dependent receptor, plug domain"/>
    <property type="match status" value="1"/>
</dbReference>
<dbReference type="SUPFAM" id="SSF49464">
    <property type="entry name" value="Carboxypeptidase regulatory domain-like"/>
    <property type="match status" value="1"/>
</dbReference>
<dbReference type="InterPro" id="IPR008969">
    <property type="entry name" value="CarboxyPept-like_regulatory"/>
</dbReference>
<organism evidence="8 9">
    <name type="scientific">Mangrovibacterium diazotrophicum</name>
    <dbReference type="NCBI Taxonomy" id="1261403"/>
    <lineage>
        <taxon>Bacteria</taxon>
        <taxon>Pseudomonadati</taxon>
        <taxon>Bacteroidota</taxon>
        <taxon>Bacteroidia</taxon>
        <taxon>Marinilabiliales</taxon>
        <taxon>Prolixibacteraceae</taxon>
        <taxon>Mangrovibacterium</taxon>
    </lineage>
</organism>
<feature type="domain" description="TonB-dependent receptor-like beta-barrel" evidence="6">
    <location>
        <begin position="492"/>
        <end position="873"/>
    </location>
</feature>
<keyword evidence="2 4" id="KW-0472">Membrane</keyword>
<dbReference type="Pfam" id="PF07715">
    <property type="entry name" value="Plug"/>
    <property type="match status" value="1"/>
</dbReference>
<dbReference type="PANTHER" id="PTHR40980">
    <property type="entry name" value="PLUG DOMAIN-CONTAINING PROTEIN"/>
    <property type="match status" value="1"/>
</dbReference>
<dbReference type="EMBL" id="RAPN01000001">
    <property type="protein sequence ID" value="RKD92175.1"/>
    <property type="molecule type" value="Genomic_DNA"/>
</dbReference>
<dbReference type="Pfam" id="PF13715">
    <property type="entry name" value="CarbopepD_reg_2"/>
    <property type="match status" value="1"/>
</dbReference>
<dbReference type="Gene3D" id="2.40.170.20">
    <property type="entry name" value="TonB-dependent receptor, beta-barrel domain"/>
    <property type="match status" value="1"/>
</dbReference>
<keyword evidence="5" id="KW-0732">Signal</keyword>
<dbReference type="InterPro" id="IPR000531">
    <property type="entry name" value="Beta-barrel_TonB"/>
</dbReference>
<evidence type="ECO:0000256" key="3">
    <source>
        <dbReference type="ARBA" id="ARBA00023237"/>
    </source>
</evidence>
<sequence length="911" mass="99814">MGIRRLALLCLFVSFSIISFAQKGTLKGLVTDLKTKEPLVGATIMLEGTTKGIITDFDGNYELPNIDPGTYTVRCSFISYETKLTENIVIKAGQPTELNVQLGESTVEIGDVKVVAKANRESESMLLVEQKNAVVATQAIGAQEISRKGASDAEAAVTKVSGISKQEGVKNVFVRGLGDRFNSTSLNGFPVPSEDPEYKNISLDFFGSDIIKAVNVSKVFDASMTGDVGGAEININSKELVGSSEFNVGVSASANTNTYNADFLLPDGVSSFGFAQNTESPTSGDTYSFANSLDPSSQDLQIGKGLSFSGGKRFSVGANKNPLNFYLIGNYSTDFSYTDGVTRQTTTTGTIYRDQTTTEYEKNSLHFATANVNYSFNKYDLTYNFLAIHSANQSLRDDLGLNTNSFTDDEAGNTGLVRRQQINDNTLLVNQLQLKKEINSRIAASAGVAYNYTNGKEPDRRVNYLASNGENIIQPLKGSGNQHRFFGDLKENDINALANVTYKLTDDSEKISSVEIGYRGRFLNDEYNASAWDNQWQTSNPPQLDLNDFSLDAIFNQEGFAAGKFANNNYKVLTYSVDKTIHSGYVLLNYQLTEKLIANLGVKVDKVDITVDYDLDLNDQSPAKSSPPIDELYLLPSLNLKYNLNDKNALRLGASKTYTLPQSKEISPMLYEGPQWASQGNEDLVPSTNYNVDLKWDYYMTPGELISITVFGKLIQDPISKVEIASANGYQSYGNIAEEAKLGGVEVEIRKDIFATGEETRKKLSTGINFSYIKTGVTLSNASGSLPLDFTNTKSELEGASPILANGDLSYQYKSNNFEFNSTVVANYFSDRIYAIGVGGYNDIEENGLVTLDFISSVKIKNHWGVSFKAKNLLDPDFELTRKPASEGAEPTVLRSYKKGINLSLGLSYEF</sequence>
<comment type="subcellular location">
    <subcellularLocation>
        <location evidence="1 4">Cell outer membrane</location>
    </subcellularLocation>
</comment>
<evidence type="ECO:0000256" key="4">
    <source>
        <dbReference type="RuleBase" id="RU003357"/>
    </source>
</evidence>
<dbReference type="RefSeq" id="WP_120274263.1">
    <property type="nucleotide sequence ID" value="NZ_RAPN01000001.1"/>
</dbReference>
<dbReference type="InterPro" id="IPR037066">
    <property type="entry name" value="Plug_dom_sf"/>
</dbReference>
<keyword evidence="4" id="KW-0798">TonB box</keyword>
<dbReference type="PANTHER" id="PTHR40980:SF5">
    <property type="entry name" value="TONB-DEPENDENT RECEPTOR"/>
    <property type="match status" value="1"/>
</dbReference>
<feature type="chain" id="PRO_5018972752" evidence="5">
    <location>
        <begin position="22"/>
        <end position="911"/>
    </location>
</feature>
<dbReference type="InterPro" id="IPR036942">
    <property type="entry name" value="Beta-barrel_TonB_sf"/>
</dbReference>
<dbReference type="GO" id="GO:0009279">
    <property type="term" value="C:cell outer membrane"/>
    <property type="evidence" value="ECO:0007669"/>
    <property type="project" value="UniProtKB-SubCell"/>
</dbReference>
<name>A0A419W9M7_9BACT</name>
<reference evidence="8 9" key="1">
    <citation type="submission" date="2018-09" db="EMBL/GenBank/DDBJ databases">
        <title>Genomic Encyclopedia of Archaeal and Bacterial Type Strains, Phase II (KMG-II): from individual species to whole genera.</title>
        <authorList>
            <person name="Goeker M."/>
        </authorList>
    </citation>
    <scope>NUCLEOTIDE SEQUENCE [LARGE SCALE GENOMIC DNA]</scope>
    <source>
        <strain evidence="8 9">DSM 27148</strain>
    </source>
</reference>
<dbReference type="OrthoDB" id="9768470at2"/>
<dbReference type="SUPFAM" id="SSF56935">
    <property type="entry name" value="Porins"/>
    <property type="match status" value="1"/>
</dbReference>
<feature type="signal peptide" evidence="5">
    <location>
        <begin position="1"/>
        <end position="21"/>
    </location>
</feature>
<evidence type="ECO:0000259" key="7">
    <source>
        <dbReference type="Pfam" id="PF07715"/>
    </source>
</evidence>
<dbReference type="Gene3D" id="2.60.40.1120">
    <property type="entry name" value="Carboxypeptidase-like, regulatory domain"/>
    <property type="match status" value="1"/>
</dbReference>
<proteinExistence type="inferred from homology"/>
<keyword evidence="3" id="KW-0998">Cell outer membrane</keyword>
<evidence type="ECO:0000256" key="5">
    <source>
        <dbReference type="SAM" id="SignalP"/>
    </source>
</evidence>
<dbReference type="InterPro" id="IPR012910">
    <property type="entry name" value="Plug_dom"/>
</dbReference>